<proteinExistence type="predicted"/>
<evidence type="ECO:0000313" key="2">
    <source>
        <dbReference type="EMBL" id="MDP5136994.1"/>
    </source>
</evidence>
<keyword evidence="1" id="KW-0472">Membrane</keyword>
<comment type="caution">
    <text evidence="2">The sequence shown here is derived from an EMBL/GenBank/DDBJ whole genome shotgun (WGS) entry which is preliminary data.</text>
</comment>
<dbReference type="Proteomes" id="UP001231109">
    <property type="component" value="Unassembled WGS sequence"/>
</dbReference>
<organism evidence="2 3">
    <name type="scientific">Rheinheimera baltica</name>
    <dbReference type="NCBI Taxonomy" id="67576"/>
    <lineage>
        <taxon>Bacteria</taxon>
        <taxon>Pseudomonadati</taxon>
        <taxon>Pseudomonadota</taxon>
        <taxon>Gammaproteobacteria</taxon>
        <taxon>Chromatiales</taxon>
        <taxon>Chromatiaceae</taxon>
        <taxon>Rheinheimera</taxon>
    </lineage>
</organism>
<reference evidence="2 3" key="1">
    <citation type="submission" date="2022-11" db="EMBL/GenBank/DDBJ databases">
        <title>Viruses from the air-sea interface of a natural surface slick.</title>
        <authorList>
            <person name="Rahlff J."/>
            <person name="Holmfeldt K."/>
        </authorList>
    </citation>
    <scope>NUCLEOTIDE SEQUENCE [LARGE SCALE GENOMIC DNA]</scope>
    <source>
        <strain evidence="2 3">SMS4</strain>
    </source>
</reference>
<keyword evidence="1" id="KW-1133">Transmembrane helix</keyword>
<sequence length="135" mass="15477">MLPGKVYEVLPYAYVGLGLGTLLMFDSWLAILPGLYIAAAGAVIWILRSNNRRSDVKNANEKYGGVLPFWLYEMLPFSYCSAALLLFVSSENTYAYPFAMLMLVIGIHVWMLRVSSRKHQRPVLVKRYRPLHHRI</sequence>
<dbReference type="RefSeq" id="WP_305976461.1">
    <property type="nucleotide sequence ID" value="NZ_JAPJDY010000002.1"/>
</dbReference>
<dbReference type="EMBL" id="JAPJDZ010000035">
    <property type="protein sequence ID" value="MDP5136994.1"/>
    <property type="molecule type" value="Genomic_DNA"/>
</dbReference>
<evidence type="ECO:0000313" key="3">
    <source>
        <dbReference type="Proteomes" id="UP001231109"/>
    </source>
</evidence>
<keyword evidence="3" id="KW-1185">Reference proteome</keyword>
<feature type="transmembrane region" description="Helical" evidence="1">
    <location>
        <begin position="94"/>
        <end position="112"/>
    </location>
</feature>
<keyword evidence="1" id="KW-0812">Transmembrane</keyword>
<accession>A0ABT9I0U8</accession>
<evidence type="ECO:0000256" key="1">
    <source>
        <dbReference type="SAM" id="Phobius"/>
    </source>
</evidence>
<feature type="transmembrane region" description="Helical" evidence="1">
    <location>
        <begin position="69"/>
        <end position="88"/>
    </location>
</feature>
<gene>
    <name evidence="2" type="ORF">ORJ04_13650</name>
</gene>
<name>A0ABT9I0U8_9GAMM</name>
<protein>
    <submittedName>
        <fullName evidence="2">Uncharacterized protein</fullName>
    </submittedName>
</protein>
<feature type="transmembrane region" description="Helical" evidence="1">
    <location>
        <begin position="28"/>
        <end position="48"/>
    </location>
</feature>